<organism evidence="2 3">
    <name type="scientific">Haloglomus irregulare</name>
    <dbReference type="NCBI Taxonomy" id="2234134"/>
    <lineage>
        <taxon>Archaea</taxon>
        <taxon>Methanobacteriati</taxon>
        <taxon>Methanobacteriota</taxon>
        <taxon>Stenosarchaea group</taxon>
        <taxon>Halobacteria</taxon>
        <taxon>Halobacteriales</taxon>
        <taxon>Natronomonadaceae</taxon>
        <taxon>Haloglomus</taxon>
    </lineage>
</organism>
<evidence type="ECO:0000313" key="2">
    <source>
        <dbReference type="EMBL" id="TSD13536.1"/>
    </source>
</evidence>
<comment type="caution">
    <text evidence="2">The sequence shown here is derived from an EMBL/GenBank/DDBJ whole genome shotgun (WGS) entry which is preliminary data.</text>
</comment>
<dbReference type="InParanoid" id="A0A554N810"/>
<gene>
    <name evidence="2" type="ORF">DP107_12000</name>
</gene>
<name>A0A554N810_9EURY</name>
<feature type="compositionally biased region" description="Acidic residues" evidence="1">
    <location>
        <begin position="38"/>
        <end position="50"/>
    </location>
</feature>
<dbReference type="PANTHER" id="PTHR42199:SF1">
    <property type="entry name" value="UPF0212 PROTEIN TK1194"/>
    <property type="match status" value="1"/>
</dbReference>
<keyword evidence="3" id="KW-1185">Reference proteome</keyword>
<protein>
    <submittedName>
        <fullName evidence="2">Uncharacterized protein</fullName>
    </submittedName>
</protein>
<evidence type="ECO:0000313" key="3">
    <source>
        <dbReference type="Proteomes" id="UP000319894"/>
    </source>
</evidence>
<dbReference type="AlphaFoldDB" id="A0A554N810"/>
<feature type="region of interest" description="Disordered" evidence="1">
    <location>
        <begin position="151"/>
        <end position="176"/>
    </location>
</feature>
<accession>A0A554N810</accession>
<evidence type="ECO:0000256" key="1">
    <source>
        <dbReference type="SAM" id="MobiDB-lite"/>
    </source>
</evidence>
<dbReference type="EMBL" id="QMDX01000007">
    <property type="protein sequence ID" value="TSD13536.1"/>
    <property type="molecule type" value="Genomic_DNA"/>
</dbReference>
<dbReference type="Pfam" id="PF04475">
    <property type="entry name" value="DUF555"/>
    <property type="match status" value="1"/>
</dbReference>
<sequence length="188" mass="20511">MMPSYPTPANYAPHRGVTLLRRDAQRMAPMHRFLSDIYDTEPDRPDEADDNADRSAVSSARQTMSRSEQYWVTLSVPWLVRGAHAIQDAINIAVSEVGTRVSEADTTHVDHCDISIQTISCTTCGTPMEAVLVVAETALVGLTLECAVTAQSTEDAEQTSRRELGTAFDGTPLVPVGTVRADLHPEEE</sequence>
<dbReference type="Proteomes" id="UP000319894">
    <property type="component" value="Unassembled WGS sequence"/>
</dbReference>
<proteinExistence type="predicted"/>
<dbReference type="InterPro" id="IPR007564">
    <property type="entry name" value="UPF0212"/>
</dbReference>
<feature type="region of interest" description="Disordered" evidence="1">
    <location>
        <begin position="35"/>
        <end position="61"/>
    </location>
</feature>
<dbReference type="PANTHER" id="PTHR42199">
    <property type="entry name" value="UPF0212 PROTEIN MJ0068"/>
    <property type="match status" value="1"/>
</dbReference>
<reference evidence="2 3" key="1">
    <citation type="submission" date="2018-06" db="EMBL/GenBank/DDBJ databases">
        <title>Natronomonas sp. F16-60 a new haloarchaeon isolated from a solar saltern of Isla Cristina, Huelva, Spain.</title>
        <authorList>
            <person name="Duran-Viseras A."/>
            <person name="Sanchez-Porro C."/>
            <person name="Ventosa A."/>
        </authorList>
    </citation>
    <scope>NUCLEOTIDE SEQUENCE [LARGE SCALE GENOMIC DNA]</scope>
    <source>
        <strain evidence="2 3">F16-60</strain>
    </source>
</reference>